<dbReference type="EMBL" id="CAJVPT010020515">
    <property type="protein sequence ID" value="CAG8648662.1"/>
    <property type="molecule type" value="Genomic_DNA"/>
</dbReference>
<keyword evidence="2" id="KW-1185">Reference proteome</keyword>
<sequence>NTISLSQYRRVSISSLFIHHEYRGKSFARQAWLFVEEEARKIGAESIEVSTSITTKMGPWYERMGYKKFKVIDNYWLQELIEEGLIPALDACYFLWDLLAFEHSLVHLLSAPKSLRPDVLVNGSSPKPAMNERVLCIATSCVRITSEIAAQKFLDEKYAIGQADFCLLEVSTGWGNEEVGRPGKEYLRRRYLLKTEGFECEIDEVFPDREMFANIPEDWLAASDPVTELYIYFRHVSTSIEVIEGYNNRRIFSLSATMLDMYLRR</sequence>
<evidence type="ECO:0000313" key="2">
    <source>
        <dbReference type="Proteomes" id="UP000789525"/>
    </source>
</evidence>
<name>A0ACA9NGE4_9GLOM</name>
<proteinExistence type="predicted"/>
<comment type="caution">
    <text evidence="1">The sequence shown here is derived from an EMBL/GenBank/DDBJ whole genome shotgun (WGS) entry which is preliminary data.</text>
</comment>
<protein>
    <submittedName>
        <fullName evidence="1">17324_t:CDS:1</fullName>
    </submittedName>
</protein>
<organism evidence="1 2">
    <name type="scientific">Acaulospora colombiana</name>
    <dbReference type="NCBI Taxonomy" id="27376"/>
    <lineage>
        <taxon>Eukaryota</taxon>
        <taxon>Fungi</taxon>
        <taxon>Fungi incertae sedis</taxon>
        <taxon>Mucoromycota</taxon>
        <taxon>Glomeromycotina</taxon>
        <taxon>Glomeromycetes</taxon>
        <taxon>Diversisporales</taxon>
        <taxon>Acaulosporaceae</taxon>
        <taxon>Acaulospora</taxon>
    </lineage>
</organism>
<dbReference type="Proteomes" id="UP000789525">
    <property type="component" value="Unassembled WGS sequence"/>
</dbReference>
<reference evidence="1" key="1">
    <citation type="submission" date="2021-06" db="EMBL/GenBank/DDBJ databases">
        <authorList>
            <person name="Kallberg Y."/>
            <person name="Tangrot J."/>
            <person name="Rosling A."/>
        </authorList>
    </citation>
    <scope>NUCLEOTIDE SEQUENCE</scope>
    <source>
        <strain evidence="1">CL356</strain>
    </source>
</reference>
<gene>
    <name evidence="1" type="ORF">ACOLOM_LOCUS8176</name>
</gene>
<evidence type="ECO:0000313" key="1">
    <source>
        <dbReference type="EMBL" id="CAG8648662.1"/>
    </source>
</evidence>
<accession>A0ACA9NGE4</accession>
<feature type="non-terminal residue" evidence="1">
    <location>
        <position position="1"/>
    </location>
</feature>